<dbReference type="PANTHER" id="PTHR34309:SF10">
    <property type="entry name" value="SLR1406 PROTEIN"/>
    <property type="match status" value="1"/>
</dbReference>
<sequence>MPADVFKMTVTLPLEKARAIIAGSLAEGRRRGLQPLTVVALDAGGHIVSLDREDGSGNMRVEVARGKAGAALGIGIGSGVVGERNQGRDAFLASVATATGGEFVPVPGGVLVLDEGSRIIGAVGVSGDASPEDQACAVAGIESAGYSAGLDAAG</sequence>
<dbReference type="InterPro" id="IPR038084">
    <property type="entry name" value="PduO/GlcC-like_sf"/>
</dbReference>
<dbReference type="Pfam" id="PF03928">
    <property type="entry name" value="HbpS-like"/>
    <property type="match status" value="1"/>
</dbReference>
<dbReference type="PANTHER" id="PTHR34309">
    <property type="entry name" value="SLR1406 PROTEIN"/>
    <property type="match status" value="1"/>
</dbReference>
<protein>
    <submittedName>
        <fullName evidence="1">Uncharacterized conserved protein GlcG, DUF336 family</fullName>
    </submittedName>
</protein>
<gene>
    <name evidence="1" type="ORF">SAMN04488052_102160</name>
</gene>
<dbReference type="SUPFAM" id="SSF143744">
    <property type="entry name" value="GlcG-like"/>
    <property type="match status" value="1"/>
</dbReference>
<dbReference type="Gene3D" id="3.30.450.150">
    <property type="entry name" value="Haem-degrading domain"/>
    <property type="match status" value="1"/>
</dbReference>
<dbReference type="InterPro" id="IPR005624">
    <property type="entry name" value="PduO/GlcC-like"/>
</dbReference>
<evidence type="ECO:0000313" key="1">
    <source>
        <dbReference type="EMBL" id="SEO68235.1"/>
    </source>
</evidence>
<organism evidence="1 2">
    <name type="scientific">Aquisalimonas asiatica</name>
    <dbReference type="NCBI Taxonomy" id="406100"/>
    <lineage>
        <taxon>Bacteria</taxon>
        <taxon>Pseudomonadati</taxon>
        <taxon>Pseudomonadota</taxon>
        <taxon>Gammaproteobacteria</taxon>
        <taxon>Chromatiales</taxon>
        <taxon>Ectothiorhodospiraceae</taxon>
        <taxon>Aquisalimonas</taxon>
    </lineage>
</organism>
<dbReference type="InterPro" id="IPR052517">
    <property type="entry name" value="GlcG_carb_metab_protein"/>
</dbReference>
<dbReference type="STRING" id="406100.SAMN04488052_102160"/>
<dbReference type="Proteomes" id="UP000199657">
    <property type="component" value="Unassembled WGS sequence"/>
</dbReference>
<keyword evidence="2" id="KW-1185">Reference proteome</keyword>
<name>A0A1H8RPC9_9GAMM</name>
<proteinExistence type="predicted"/>
<dbReference type="AlphaFoldDB" id="A0A1H8RPC9"/>
<dbReference type="OrthoDB" id="9815788at2"/>
<dbReference type="RefSeq" id="WP_091640689.1">
    <property type="nucleotide sequence ID" value="NZ_FOEG01000002.1"/>
</dbReference>
<evidence type="ECO:0000313" key="2">
    <source>
        <dbReference type="Proteomes" id="UP000199657"/>
    </source>
</evidence>
<reference evidence="1 2" key="1">
    <citation type="submission" date="2016-10" db="EMBL/GenBank/DDBJ databases">
        <authorList>
            <person name="de Groot N.N."/>
        </authorList>
    </citation>
    <scope>NUCLEOTIDE SEQUENCE [LARGE SCALE GENOMIC DNA]</scope>
    <source>
        <strain evidence="1 2">CGMCC 1.6291</strain>
    </source>
</reference>
<accession>A0A1H8RPC9</accession>
<dbReference type="EMBL" id="FOEG01000002">
    <property type="protein sequence ID" value="SEO68235.1"/>
    <property type="molecule type" value="Genomic_DNA"/>
</dbReference>